<feature type="transmembrane region" description="Helical" evidence="1">
    <location>
        <begin position="40"/>
        <end position="56"/>
    </location>
</feature>
<dbReference type="Proteomes" id="UP000619536">
    <property type="component" value="Unassembled WGS sequence"/>
</dbReference>
<evidence type="ECO:0000313" key="2">
    <source>
        <dbReference type="EMBL" id="GGI12944.1"/>
    </source>
</evidence>
<keyword evidence="1" id="KW-1133">Transmembrane helix</keyword>
<name>A0A8J3AFI2_9BIFI</name>
<keyword evidence="1" id="KW-0812">Transmembrane</keyword>
<keyword evidence="3" id="KW-1185">Reference proteome</keyword>
<evidence type="ECO:0000256" key="1">
    <source>
        <dbReference type="SAM" id="Phobius"/>
    </source>
</evidence>
<feature type="transmembrane region" description="Helical" evidence="1">
    <location>
        <begin position="6"/>
        <end position="28"/>
    </location>
</feature>
<comment type="caution">
    <text evidence="2">The sequence shown here is derived from an EMBL/GenBank/DDBJ whole genome shotgun (WGS) entry which is preliminary data.</text>
</comment>
<dbReference type="RefSeq" id="WP_188354519.1">
    <property type="nucleotide sequence ID" value="NZ_BMDH01000001.1"/>
</dbReference>
<proteinExistence type="predicted"/>
<reference evidence="2" key="2">
    <citation type="submission" date="2020-09" db="EMBL/GenBank/DDBJ databases">
        <authorList>
            <person name="Sun Q."/>
            <person name="Sedlacek I."/>
        </authorList>
    </citation>
    <scope>NUCLEOTIDE SEQUENCE</scope>
    <source>
        <strain evidence="2">CCM 8606</strain>
    </source>
</reference>
<sequence length="109" mass="11983">MSVTQSIITIAAVVAGTMLTRFIPFLVFPERKRTPKSIEFLGTILPFAMTGLLVVYSLKDTVLTACPYGIPQAIAVILVVVVHWWKHNMMLSLAAGTIAYMILIQTVFA</sequence>
<dbReference type="PIRSF" id="PIRSF003203">
    <property type="entry name" value="AzlD"/>
    <property type="match status" value="1"/>
</dbReference>
<dbReference type="EMBL" id="BMDH01000001">
    <property type="protein sequence ID" value="GGI12944.1"/>
    <property type="molecule type" value="Genomic_DNA"/>
</dbReference>
<organism evidence="2 3">
    <name type="scientific">Galliscardovia ingluviei</name>
    <dbReference type="NCBI Taxonomy" id="1769422"/>
    <lineage>
        <taxon>Bacteria</taxon>
        <taxon>Bacillati</taxon>
        <taxon>Actinomycetota</taxon>
        <taxon>Actinomycetes</taxon>
        <taxon>Bifidobacteriales</taxon>
        <taxon>Bifidobacteriaceae</taxon>
        <taxon>Galliscardovia</taxon>
    </lineage>
</organism>
<gene>
    <name evidence="2" type="primary">alzD</name>
    <name evidence="2" type="ORF">GCM10007377_03490</name>
</gene>
<feature type="transmembrane region" description="Helical" evidence="1">
    <location>
        <begin position="89"/>
        <end position="108"/>
    </location>
</feature>
<reference evidence="2" key="1">
    <citation type="journal article" date="2014" name="Int. J. Syst. Evol. Microbiol.">
        <title>Complete genome sequence of Corynebacterium casei LMG S-19264T (=DSM 44701T), isolated from a smear-ripened cheese.</title>
        <authorList>
            <consortium name="US DOE Joint Genome Institute (JGI-PGF)"/>
            <person name="Walter F."/>
            <person name="Albersmeier A."/>
            <person name="Kalinowski J."/>
            <person name="Ruckert C."/>
        </authorList>
    </citation>
    <scope>NUCLEOTIDE SEQUENCE</scope>
    <source>
        <strain evidence="2">CCM 8606</strain>
    </source>
</reference>
<dbReference type="Pfam" id="PF05437">
    <property type="entry name" value="AzlD"/>
    <property type="match status" value="1"/>
</dbReference>
<dbReference type="InterPro" id="IPR008407">
    <property type="entry name" value="Brnchd-chn_aa_trnsp_AzlD"/>
</dbReference>
<protein>
    <submittedName>
        <fullName evidence="2">Branched-chain amino acid permease</fullName>
    </submittedName>
</protein>
<accession>A0A8J3AFI2</accession>
<dbReference type="AlphaFoldDB" id="A0A8J3AFI2"/>
<keyword evidence="1" id="KW-0472">Membrane</keyword>
<evidence type="ECO:0000313" key="3">
    <source>
        <dbReference type="Proteomes" id="UP000619536"/>
    </source>
</evidence>
<feature type="transmembrane region" description="Helical" evidence="1">
    <location>
        <begin position="62"/>
        <end position="82"/>
    </location>
</feature>